<dbReference type="Proteomes" id="UP000244450">
    <property type="component" value="Unassembled WGS sequence"/>
</dbReference>
<dbReference type="InterPro" id="IPR036188">
    <property type="entry name" value="FAD/NAD-bd_sf"/>
</dbReference>
<name>A0A2T7BHG5_9BACT</name>
<dbReference type="Pfam" id="PF07992">
    <property type="entry name" value="Pyr_redox_2"/>
    <property type="match status" value="1"/>
</dbReference>
<dbReference type="Gene3D" id="3.50.50.60">
    <property type="entry name" value="FAD/NAD(P)-binding domain"/>
    <property type="match status" value="2"/>
</dbReference>
<dbReference type="SUPFAM" id="SSF51905">
    <property type="entry name" value="FAD/NAD(P)-binding domain"/>
    <property type="match status" value="1"/>
</dbReference>
<keyword evidence="5" id="KW-1185">Reference proteome</keyword>
<evidence type="ECO:0000259" key="3">
    <source>
        <dbReference type="Pfam" id="PF07992"/>
    </source>
</evidence>
<keyword evidence="2" id="KW-0560">Oxidoreductase</keyword>
<accession>A0A2T7BHG5</accession>
<keyword evidence="1" id="KW-0285">Flavoprotein</keyword>
<evidence type="ECO:0000256" key="1">
    <source>
        <dbReference type="ARBA" id="ARBA00022630"/>
    </source>
</evidence>
<dbReference type="RefSeq" id="WP_108687570.1">
    <property type="nucleotide sequence ID" value="NZ_QCYK01000002.1"/>
</dbReference>
<dbReference type="InterPro" id="IPR023753">
    <property type="entry name" value="FAD/NAD-binding_dom"/>
</dbReference>
<feature type="domain" description="FAD/NAD(P)-binding" evidence="3">
    <location>
        <begin position="6"/>
        <end position="284"/>
    </location>
</feature>
<proteinExistence type="predicted"/>
<dbReference type="OrthoDB" id="9806179at2"/>
<protein>
    <submittedName>
        <fullName evidence="4">Pyridine nucleotide-disulfide oxidoreductase</fullName>
    </submittedName>
</protein>
<dbReference type="PANTHER" id="PTHR48105">
    <property type="entry name" value="THIOREDOXIN REDUCTASE 1-RELATED-RELATED"/>
    <property type="match status" value="1"/>
</dbReference>
<reference evidence="4 5" key="1">
    <citation type="submission" date="2018-04" db="EMBL/GenBank/DDBJ databases">
        <title>Chitinophaga fuyangensis sp. nov., isolated from soil in a chemical factory.</title>
        <authorList>
            <person name="Chen K."/>
        </authorList>
    </citation>
    <scope>NUCLEOTIDE SEQUENCE [LARGE SCALE GENOMIC DNA]</scope>
    <source>
        <strain evidence="4 5">LY-1</strain>
    </source>
</reference>
<dbReference type="PRINTS" id="PR00368">
    <property type="entry name" value="FADPNR"/>
</dbReference>
<dbReference type="AlphaFoldDB" id="A0A2T7BHG5"/>
<evidence type="ECO:0000256" key="2">
    <source>
        <dbReference type="ARBA" id="ARBA00023002"/>
    </source>
</evidence>
<dbReference type="PRINTS" id="PR00469">
    <property type="entry name" value="PNDRDTASEII"/>
</dbReference>
<organism evidence="4 5">
    <name type="scientific">Chitinophaga parva</name>
    <dbReference type="NCBI Taxonomy" id="2169414"/>
    <lineage>
        <taxon>Bacteria</taxon>
        <taxon>Pseudomonadati</taxon>
        <taxon>Bacteroidota</taxon>
        <taxon>Chitinophagia</taxon>
        <taxon>Chitinophagales</taxon>
        <taxon>Chitinophagaceae</taxon>
        <taxon>Chitinophaga</taxon>
    </lineage>
</organism>
<dbReference type="GO" id="GO:0016491">
    <property type="term" value="F:oxidoreductase activity"/>
    <property type="evidence" value="ECO:0007669"/>
    <property type="project" value="UniProtKB-KW"/>
</dbReference>
<evidence type="ECO:0000313" key="5">
    <source>
        <dbReference type="Proteomes" id="UP000244450"/>
    </source>
</evidence>
<dbReference type="InterPro" id="IPR050097">
    <property type="entry name" value="Ferredoxin-NADP_redctase_2"/>
</dbReference>
<evidence type="ECO:0000313" key="4">
    <source>
        <dbReference type="EMBL" id="PUZ25731.1"/>
    </source>
</evidence>
<dbReference type="EMBL" id="QCYK01000002">
    <property type="protein sequence ID" value="PUZ25731.1"/>
    <property type="molecule type" value="Genomic_DNA"/>
</dbReference>
<gene>
    <name evidence="4" type="ORF">DCC81_15810</name>
</gene>
<comment type="caution">
    <text evidence="4">The sequence shown here is derived from an EMBL/GenBank/DDBJ whole genome shotgun (WGS) entry which is preliminary data.</text>
</comment>
<sequence length="300" mass="32430">MEQHFEIIIIGGSYAGLQAALTLGRARKRTLVIDSGAPCNRFTPHSHNFLTHDGAVPASIAMAGRQELAAYPTVHFLEDKALTARQTGNGFEILTAAGQLYQAAKLVFATGIRDIFPDIPGFAACWGKTVIHCPFCHGYELRDQPTGVFGPADAIFDFSKLLVNWAHDIILFPDGAASFTEEQLAKLQQHQIRLVTVPVQTILQEGGRVRAVQTADGQQFPLNALYARIPFEQHCDIPAHLGCKLTNTGHLEVDAMGKTSVEGVFAAGDNTSPMRSVAMAVMRGQMVAAAITHDLAHATF</sequence>